<dbReference type="PANTHER" id="PTHR34352:SF1">
    <property type="entry name" value="PROTEIN YHFA"/>
    <property type="match status" value="1"/>
</dbReference>
<evidence type="ECO:0000313" key="1">
    <source>
        <dbReference type="EMBL" id="SHE48067.1"/>
    </source>
</evidence>
<reference evidence="1 2" key="1">
    <citation type="submission" date="2016-11" db="EMBL/GenBank/DDBJ databases">
        <authorList>
            <person name="Jaros S."/>
            <person name="Januszkiewicz K."/>
            <person name="Wedrychowicz H."/>
        </authorList>
    </citation>
    <scope>NUCLEOTIDE SEQUENCE [LARGE SCALE GENOMIC DNA]</scope>
    <source>
        <strain evidence="1 2">DSM 25661</strain>
    </source>
</reference>
<dbReference type="Proteomes" id="UP000184462">
    <property type="component" value="Unassembled WGS sequence"/>
</dbReference>
<dbReference type="SUPFAM" id="SSF82784">
    <property type="entry name" value="OsmC-like"/>
    <property type="match status" value="1"/>
</dbReference>
<dbReference type="InterPro" id="IPR015946">
    <property type="entry name" value="KH_dom-like_a/b"/>
</dbReference>
<name>A0A1M4TUT4_9FLAO</name>
<evidence type="ECO:0000313" key="2">
    <source>
        <dbReference type="Proteomes" id="UP000184462"/>
    </source>
</evidence>
<dbReference type="AlphaFoldDB" id="A0A1M4TUT4"/>
<proteinExistence type="predicted"/>
<dbReference type="RefSeq" id="WP_073191944.1">
    <property type="nucleotide sequence ID" value="NZ_FQTW01000002.1"/>
</dbReference>
<dbReference type="OrthoDB" id="9804010at2"/>
<gene>
    <name evidence="1" type="ORF">SAMN05444278_10226</name>
</gene>
<dbReference type="STRING" id="1155689.SAMN05444278_10226"/>
<dbReference type="InterPro" id="IPR003718">
    <property type="entry name" value="OsmC/Ohr_fam"/>
</dbReference>
<accession>A0A1M4TUT4</accession>
<dbReference type="EMBL" id="FQTW01000002">
    <property type="protein sequence ID" value="SHE48067.1"/>
    <property type="molecule type" value="Genomic_DNA"/>
</dbReference>
<protein>
    <submittedName>
        <fullName evidence="1">Putative redox protein</fullName>
    </submittedName>
</protein>
<dbReference type="PANTHER" id="PTHR34352">
    <property type="entry name" value="PROTEIN YHFA"/>
    <property type="match status" value="1"/>
</dbReference>
<dbReference type="Gene3D" id="3.30.300.20">
    <property type="match status" value="1"/>
</dbReference>
<dbReference type="Pfam" id="PF02566">
    <property type="entry name" value="OsmC"/>
    <property type="match status" value="1"/>
</dbReference>
<organism evidence="1 2">
    <name type="scientific">Psychroflexus salarius</name>
    <dbReference type="NCBI Taxonomy" id="1155689"/>
    <lineage>
        <taxon>Bacteria</taxon>
        <taxon>Pseudomonadati</taxon>
        <taxon>Bacteroidota</taxon>
        <taxon>Flavobacteriia</taxon>
        <taxon>Flavobacteriales</taxon>
        <taxon>Flavobacteriaceae</taxon>
        <taxon>Psychroflexus</taxon>
    </lineage>
</organism>
<dbReference type="InterPro" id="IPR036102">
    <property type="entry name" value="OsmC/Ohrsf"/>
</dbReference>
<keyword evidence="2" id="KW-1185">Reference proteome</keyword>
<sequence length="141" mass="15716">MKIQLKKQVNSSVHFKAKNSLGHEVEMYNSTAENPKAASPMELILMSIASCSSIDIVHILEKQQLTIDDLQVEVEGHRKDTVPKVFESIDLLVKIEGDVPENKALRAVKLSFDSYCSVSKMLEASVEINYQVKLNGELIDA</sequence>